<protein>
    <recommendedName>
        <fullName evidence="1">BD-FAE-like domain-containing protein</fullName>
    </recommendedName>
</protein>
<dbReference type="AlphaFoldDB" id="A0A918R0F5"/>
<keyword evidence="3" id="KW-1185">Reference proteome</keyword>
<gene>
    <name evidence="2" type="ORF">GCM10007028_18460</name>
</gene>
<dbReference type="Proteomes" id="UP000636004">
    <property type="component" value="Unassembled WGS sequence"/>
</dbReference>
<comment type="caution">
    <text evidence="2">The sequence shown here is derived from an EMBL/GenBank/DDBJ whole genome shotgun (WGS) entry which is preliminary data.</text>
</comment>
<accession>A0A918R0F5</accession>
<dbReference type="SUPFAM" id="SSF53474">
    <property type="entry name" value="alpha/beta-Hydrolases"/>
    <property type="match status" value="1"/>
</dbReference>
<dbReference type="Gene3D" id="3.40.50.1820">
    <property type="entry name" value="alpha/beta hydrolase"/>
    <property type="match status" value="1"/>
</dbReference>
<dbReference type="Pfam" id="PF20434">
    <property type="entry name" value="BD-FAE"/>
    <property type="match status" value="1"/>
</dbReference>
<sequence>MKQVFMLVLILNFWGLVHGQDLDFLNSQEFSVHFNQSYGEYERNKFDILLPKNDSIHGLAIFIHGGGFKHGDKDAIYKRKEDIRCFLNNNIAVASINYRFYSSNDSLGVKVSLKDIQTAIQYLRFNANAFNIDKERVGCYGISAGAGASLYFAFHDDLAIQGDPTLKGESTRLKCAGAIATQSTYNVFKWKKIVPYMRLVVPLKRKQIYNSAANFYGYPNYKSFKEQIRMSSEQLDMLAMIDSQDPPIYLMNLMKENFPKTDNVVQHHRRHAIVLSKMLKKNNVENYLYTSKTVDREGDIDIKIREFIVHNLK</sequence>
<evidence type="ECO:0000259" key="1">
    <source>
        <dbReference type="Pfam" id="PF20434"/>
    </source>
</evidence>
<reference evidence="2" key="1">
    <citation type="journal article" date="2014" name="Int. J. Syst. Evol. Microbiol.">
        <title>Complete genome sequence of Corynebacterium casei LMG S-19264T (=DSM 44701T), isolated from a smear-ripened cheese.</title>
        <authorList>
            <consortium name="US DOE Joint Genome Institute (JGI-PGF)"/>
            <person name="Walter F."/>
            <person name="Albersmeier A."/>
            <person name="Kalinowski J."/>
            <person name="Ruckert C."/>
        </authorList>
    </citation>
    <scope>NUCLEOTIDE SEQUENCE</scope>
    <source>
        <strain evidence="2">KCTC 12710</strain>
    </source>
</reference>
<reference evidence="2" key="2">
    <citation type="submission" date="2020-09" db="EMBL/GenBank/DDBJ databases">
        <authorList>
            <person name="Sun Q."/>
            <person name="Kim S."/>
        </authorList>
    </citation>
    <scope>NUCLEOTIDE SEQUENCE</scope>
    <source>
        <strain evidence="2">KCTC 12710</strain>
    </source>
</reference>
<evidence type="ECO:0000313" key="3">
    <source>
        <dbReference type="Proteomes" id="UP000636004"/>
    </source>
</evidence>
<evidence type="ECO:0000313" key="2">
    <source>
        <dbReference type="EMBL" id="GGZ81297.1"/>
    </source>
</evidence>
<proteinExistence type="predicted"/>
<name>A0A918R0F5_9FLAO</name>
<dbReference type="InterPro" id="IPR029058">
    <property type="entry name" value="AB_hydrolase_fold"/>
</dbReference>
<dbReference type="RefSeq" id="WP_189360505.1">
    <property type="nucleotide sequence ID" value="NZ_BMWZ01000004.1"/>
</dbReference>
<feature type="domain" description="BD-FAE-like" evidence="1">
    <location>
        <begin position="47"/>
        <end position="251"/>
    </location>
</feature>
<organism evidence="2 3">
    <name type="scientific">Algibacter mikhailovii</name>
    <dbReference type="NCBI Taxonomy" id="425498"/>
    <lineage>
        <taxon>Bacteria</taxon>
        <taxon>Pseudomonadati</taxon>
        <taxon>Bacteroidota</taxon>
        <taxon>Flavobacteriia</taxon>
        <taxon>Flavobacteriales</taxon>
        <taxon>Flavobacteriaceae</taxon>
        <taxon>Algibacter</taxon>
    </lineage>
</organism>
<dbReference type="EMBL" id="BMWZ01000004">
    <property type="protein sequence ID" value="GGZ81297.1"/>
    <property type="molecule type" value="Genomic_DNA"/>
</dbReference>
<dbReference type="InterPro" id="IPR049492">
    <property type="entry name" value="BD-FAE-like_dom"/>
</dbReference>